<keyword evidence="1" id="KW-0812">Transmembrane</keyword>
<organism evidence="3 4">
    <name type="scientific">Halocatena pleomorpha</name>
    <dbReference type="NCBI Taxonomy" id="1785090"/>
    <lineage>
        <taxon>Archaea</taxon>
        <taxon>Methanobacteriati</taxon>
        <taxon>Methanobacteriota</taxon>
        <taxon>Stenosarchaea group</taxon>
        <taxon>Halobacteria</taxon>
        <taxon>Halobacteriales</taxon>
        <taxon>Natronomonadaceae</taxon>
        <taxon>Halocatena</taxon>
    </lineage>
</organism>
<reference evidence="3 4" key="1">
    <citation type="submission" date="2018-11" db="EMBL/GenBank/DDBJ databases">
        <title>Taxonoimc description of Halomarina strain SPP-AMP-1.</title>
        <authorList>
            <person name="Pal Y."/>
            <person name="Srinivasana K."/>
            <person name="Verma A."/>
            <person name="Kumar P."/>
        </authorList>
    </citation>
    <scope>NUCLEOTIDE SEQUENCE [LARGE SCALE GENOMIC DNA]</scope>
    <source>
        <strain evidence="3 4">SPP-AMP-1</strain>
    </source>
</reference>
<dbReference type="PANTHER" id="PTHR34351">
    <property type="entry name" value="SLR1927 PROTEIN-RELATED"/>
    <property type="match status" value="1"/>
</dbReference>
<evidence type="ECO:0000313" key="3">
    <source>
        <dbReference type="EMBL" id="RRJ29159.1"/>
    </source>
</evidence>
<proteinExistence type="predicted"/>
<feature type="domain" description="DUF58" evidence="2">
    <location>
        <begin position="178"/>
        <end position="259"/>
    </location>
</feature>
<feature type="transmembrane region" description="Helical" evidence="1">
    <location>
        <begin position="32"/>
        <end position="50"/>
    </location>
</feature>
<dbReference type="PANTHER" id="PTHR34351:SF1">
    <property type="entry name" value="SLR1927 PROTEIN"/>
    <property type="match status" value="1"/>
</dbReference>
<name>A0A3P3R8A7_9EURY</name>
<accession>A0A3P3R8A7</accession>
<dbReference type="AlphaFoldDB" id="A0A3P3R8A7"/>
<gene>
    <name evidence="3" type="ORF">EIK79_13550</name>
</gene>
<keyword evidence="4" id="KW-1185">Reference proteome</keyword>
<dbReference type="RefSeq" id="WP_124955647.1">
    <property type="nucleotide sequence ID" value="NZ_RRCH01000029.1"/>
</dbReference>
<evidence type="ECO:0000259" key="2">
    <source>
        <dbReference type="Pfam" id="PF01882"/>
    </source>
</evidence>
<comment type="caution">
    <text evidence="3">The sequence shown here is derived from an EMBL/GenBank/DDBJ whole genome shotgun (WGS) entry which is preliminary data.</text>
</comment>
<dbReference type="InterPro" id="IPR002881">
    <property type="entry name" value="DUF58"/>
</dbReference>
<feature type="transmembrane region" description="Helical" evidence="1">
    <location>
        <begin position="7"/>
        <end position="26"/>
    </location>
</feature>
<dbReference type="OrthoDB" id="313155at2157"/>
<keyword evidence="1" id="KW-0472">Membrane</keyword>
<keyword evidence="1" id="KW-1133">Transmembrane helix</keyword>
<evidence type="ECO:0000313" key="4">
    <source>
        <dbReference type="Proteomes" id="UP000282322"/>
    </source>
</evidence>
<dbReference type="EMBL" id="RRCH01000029">
    <property type="protein sequence ID" value="RRJ29159.1"/>
    <property type="molecule type" value="Genomic_DNA"/>
</dbReference>
<sequence>MNLTRRGAVVVAAAVVGVILGASFGARSLDVVVVPAVAVLAFALGQVTLADRPTVERTSTEPGMPGDTRTIGLQIETDAMATVTDRIDGVSPETVEMAVSDDGSVEYDVTFIRRGVHSVGPLSVTVCDPLGLVTERYQYTDFDPILVYPDIHQIAATDVFATLTGGDGVPERQEFQGLREYTPGESLRNVHWKTSAKQQDLFVVEHTRESESSVSVVAESLSGAENADAMARAAASIVCFLLRNGVNVGLTVPNSRLEHTQTTTRQSVLEFFAKATSGRVPTARTESADVCVRGERGHAVVEIDGHQIPFDRLVDYRHSGRRSSEPALHAVDTTPGGNS</sequence>
<dbReference type="Pfam" id="PF01882">
    <property type="entry name" value="DUF58"/>
    <property type="match status" value="1"/>
</dbReference>
<protein>
    <submittedName>
        <fullName evidence="3">DUF58 domain-containing protein</fullName>
    </submittedName>
</protein>
<dbReference type="Proteomes" id="UP000282322">
    <property type="component" value="Unassembled WGS sequence"/>
</dbReference>
<evidence type="ECO:0000256" key="1">
    <source>
        <dbReference type="SAM" id="Phobius"/>
    </source>
</evidence>